<proteinExistence type="predicted"/>
<keyword evidence="3" id="KW-1185">Reference proteome</keyword>
<feature type="transmembrane region" description="Helical" evidence="1">
    <location>
        <begin position="7"/>
        <end position="26"/>
    </location>
</feature>
<keyword evidence="1" id="KW-1133">Transmembrane helix</keyword>
<protein>
    <submittedName>
        <fullName evidence="2">Uncharacterized protein</fullName>
    </submittedName>
</protein>
<dbReference type="RefSeq" id="WP_311900831.1">
    <property type="nucleotide sequence ID" value="NZ_JAUOES010000032.1"/>
</dbReference>
<name>A0ABU3G4K0_9GAMM</name>
<organism evidence="2 3">
    <name type="scientific">Shewanella scandinavica</name>
    <dbReference type="NCBI Taxonomy" id="3063538"/>
    <lineage>
        <taxon>Bacteria</taxon>
        <taxon>Pseudomonadati</taxon>
        <taxon>Pseudomonadota</taxon>
        <taxon>Gammaproteobacteria</taxon>
        <taxon>Alteromonadales</taxon>
        <taxon>Shewanellaceae</taxon>
        <taxon>Shewanella</taxon>
    </lineage>
</organism>
<dbReference type="Proteomes" id="UP001249505">
    <property type="component" value="Unassembled WGS sequence"/>
</dbReference>
<sequence>MNLNRYWFGGVVIIPFAYMMLLKPWIDGRGDWQYVQAVWMDWQSLNTGVFALIASFTALYVTSYRQRHEDEKNKRLAKALLVNIAENVYEFCLLNASILLNARESGDEDKGYSTDKYASKASRELLEDLRFSLTHLDDKNTDLLSDLIGQITNATFKINQLYRPNKYAQKSLAKTWPEDIDHAFKELGYLLIIVDKMFQFVRGEIDILTMPIPNEHEKISALRDLTDMHSVADEMLRRRVKNEEISSKMKQYLDGIKVLEGTKPKF</sequence>
<evidence type="ECO:0000256" key="1">
    <source>
        <dbReference type="SAM" id="Phobius"/>
    </source>
</evidence>
<gene>
    <name evidence="2" type="ORF">Q4Q50_20050</name>
</gene>
<evidence type="ECO:0000313" key="2">
    <source>
        <dbReference type="EMBL" id="MDT3282578.1"/>
    </source>
</evidence>
<evidence type="ECO:0000313" key="3">
    <source>
        <dbReference type="Proteomes" id="UP001249505"/>
    </source>
</evidence>
<accession>A0ABU3G4K0</accession>
<dbReference type="EMBL" id="JAUOES010000032">
    <property type="protein sequence ID" value="MDT3282578.1"/>
    <property type="molecule type" value="Genomic_DNA"/>
</dbReference>
<reference evidence="2 3" key="1">
    <citation type="submission" date="2023-07" db="EMBL/GenBank/DDBJ databases">
        <title>Novel Shewanella species isolated from Baltic Sea sediments.</title>
        <authorList>
            <person name="Martin-Rodriguez A.J."/>
        </authorList>
    </citation>
    <scope>NUCLEOTIDE SEQUENCE [LARGE SCALE GENOMIC DNA]</scope>
    <source>
        <strain evidence="2 3">SP2S1-2</strain>
    </source>
</reference>
<feature type="transmembrane region" description="Helical" evidence="1">
    <location>
        <begin position="46"/>
        <end position="64"/>
    </location>
</feature>
<keyword evidence="1" id="KW-0812">Transmembrane</keyword>
<keyword evidence="1" id="KW-0472">Membrane</keyword>
<comment type="caution">
    <text evidence="2">The sequence shown here is derived from an EMBL/GenBank/DDBJ whole genome shotgun (WGS) entry which is preliminary data.</text>
</comment>